<evidence type="ECO:0000256" key="2">
    <source>
        <dbReference type="ARBA" id="ARBA00023125"/>
    </source>
</evidence>
<evidence type="ECO:0000259" key="5">
    <source>
        <dbReference type="PROSITE" id="PS50977"/>
    </source>
</evidence>
<reference evidence="6 7" key="1">
    <citation type="submission" date="2021-06" db="EMBL/GenBank/DDBJ databases">
        <title>Actinomycetes sequencing.</title>
        <authorList>
            <person name="Shan Q."/>
        </authorList>
    </citation>
    <scope>NUCLEOTIDE SEQUENCE [LARGE SCALE GENOMIC DNA]</scope>
    <source>
        <strain evidence="6 7">NEAU-G5</strain>
    </source>
</reference>
<gene>
    <name evidence="6" type="ORF">KO481_03140</name>
</gene>
<evidence type="ECO:0000313" key="7">
    <source>
        <dbReference type="Proteomes" id="UP000733379"/>
    </source>
</evidence>
<dbReference type="Proteomes" id="UP000733379">
    <property type="component" value="Unassembled WGS sequence"/>
</dbReference>
<dbReference type="InterPro" id="IPR050109">
    <property type="entry name" value="HTH-type_TetR-like_transc_reg"/>
</dbReference>
<sequence length="220" mass="24055">MNVAQWPYAYNAVMEETSAPRRRPNARGRGEVLREEIVETAMAMLDELADDEALSLRAVARSVGIAATSVYLHFPDRDSLVLAVAGRFHGELVGRGDAADAAESDPGRGLRARMLAQMAWAREHPGLYKVLHESSVHRRLGMPFKEVMVERTVDAVRRCMDAGVAPAGDATTVAIDLRTAVNGMLSQRINEPDMPWPPAADQLDRFLAKLVGLGQSPARE</sequence>
<dbReference type="EMBL" id="JAHKNI010000001">
    <property type="protein sequence ID" value="MBU3060516.1"/>
    <property type="molecule type" value="Genomic_DNA"/>
</dbReference>
<organism evidence="6 7">
    <name type="scientific">Nocardia albiluteola</name>
    <dbReference type="NCBI Taxonomy" id="2842303"/>
    <lineage>
        <taxon>Bacteria</taxon>
        <taxon>Bacillati</taxon>
        <taxon>Actinomycetota</taxon>
        <taxon>Actinomycetes</taxon>
        <taxon>Mycobacteriales</taxon>
        <taxon>Nocardiaceae</taxon>
        <taxon>Nocardia</taxon>
    </lineage>
</organism>
<dbReference type="InterPro" id="IPR009057">
    <property type="entry name" value="Homeodomain-like_sf"/>
</dbReference>
<dbReference type="SUPFAM" id="SSF46689">
    <property type="entry name" value="Homeodomain-like"/>
    <property type="match status" value="1"/>
</dbReference>
<evidence type="ECO:0000256" key="4">
    <source>
        <dbReference type="PROSITE-ProRule" id="PRU00335"/>
    </source>
</evidence>
<keyword evidence="1" id="KW-0805">Transcription regulation</keyword>
<evidence type="ECO:0000313" key="6">
    <source>
        <dbReference type="EMBL" id="MBU3060516.1"/>
    </source>
</evidence>
<protein>
    <submittedName>
        <fullName evidence="6">TetR/AcrR family transcriptional regulator</fullName>
    </submittedName>
</protein>
<comment type="caution">
    <text evidence="6">The sequence shown here is derived from an EMBL/GenBank/DDBJ whole genome shotgun (WGS) entry which is preliminary data.</text>
</comment>
<accession>A0ABS6AR65</accession>
<keyword evidence="2 4" id="KW-0238">DNA-binding</keyword>
<dbReference type="SUPFAM" id="SSF48498">
    <property type="entry name" value="Tetracyclin repressor-like, C-terminal domain"/>
    <property type="match status" value="1"/>
</dbReference>
<keyword evidence="3" id="KW-0804">Transcription</keyword>
<dbReference type="PROSITE" id="PS50977">
    <property type="entry name" value="HTH_TETR_2"/>
    <property type="match status" value="1"/>
</dbReference>
<feature type="domain" description="HTH tetR-type" evidence="5">
    <location>
        <begin position="31"/>
        <end position="92"/>
    </location>
</feature>
<dbReference type="PANTHER" id="PTHR30055">
    <property type="entry name" value="HTH-TYPE TRANSCRIPTIONAL REGULATOR RUTR"/>
    <property type="match status" value="1"/>
</dbReference>
<keyword evidence="7" id="KW-1185">Reference proteome</keyword>
<name>A0ABS6AR65_9NOCA</name>
<evidence type="ECO:0000256" key="1">
    <source>
        <dbReference type="ARBA" id="ARBA00023015"/>
    </source>
</evidence>
<proteinExistence type="predicted"/>
<dbReference type="InterPro" id="IPR025996">
    <property type="entry name" value="MT1864/Rv1816-like_C"/>
</dbReference>
<dbReference type="PANTHER" id="PTHR30055:SF234">
    <property type="entry name" value="HTH-TYPE TRANSCRIPTIONAL REGULATOR BETI"/>
    <property type="match status" value="1"/>
</dbReference>
<dbReference type="Pfam" id="PF13305">
    <property type="entry name" value="TetR_C_33"/>
    <property type="match status" value="1"/>
</dbReference>
<dbReference type="InterPro" id="IPR001647">
    <property type="entry name" value="HTH_TetR"/>
</dbReference>
<feature type="DNA-binding region" description="H-T-H motif" evidence="4">
    <location>
        <begin position="55"/>
        <end position="74"/>
    </location>
</feature>
<dbReference type="InterPro" id="IPR036271">
    <property type="entry name" value="Tet_transcr_reg_TetR-rel_C_sf"/>
</dbReference>
<dbReference type="Pfam" id="PF00440">
    <property type="entry name" value="TetR_N"/>
    <property type="match status" value="1"/>
</dbReference>
<evidence type="ECO:0000256" key="3">
    <source>
        <dbReference type="ARBA" id="ARBA00023163"/>
    </source>
</evidence>
<dbReference type="Gene3D" id="1.10.357.10">
    <property type="entry name" value="Tetracycline Repressor, domain 2"/>
    <property type="match status" value="1"/>
</dbReference>